<evidence type="ECO:0000313" key="6">
    <source>
        <dbReference type="Proteomes" id="UP001143981"/>
    </source>
</evidence>
<keyword evidence="3" id="KW-0521">NADP</keyword>
<keyword evidence="2" id="KW-0963">Cytoplasm</keyword>
<dbReference type="AlphaFoldDB" id="A0A9W7YAR5"/>
<evidence type="ECO:0000256" key="1">
    <source>
        <dbReference type="ARBA" id="ARBA00004496"/>
    </source>
</evidence>
<evidence type="ECO:0000256" key="4">
    <source>
        <dbReference type="ARBA" id="ARBA00023002"/>
    </source>
</evidence>
<protein>
    <recommendedName>
        <fullName evidence="7">Sepiapterin reductase</fullName>
    </recommendedName>
</protein>
<dbReference type="Gene3D" id="3.40.50.720">
    <property type="entry name" value="NAD(P)-binding Rossmann-like Domain"/>
    <property type="match status" value="1"/>
</dbReference>
<comment type="subcellular location">
    <subcellularLocation>
        <location evidence="1">Cytoplasm</location>
    </subcellularLocation>
</comment>
<dbReference type="PANTHER" id="PTHR44085">
    <property type="entry name" value="SEPIAPTERIN REDUCTASE"/>
    <property type="match status" value="1"/>
</dbReference>
<dbReference type="EMBL" id="JANBOI010000070">
    <property type="protein sequence ID" value="KAJ1734518.1"/>
    <property type="molecule type" value="Genomic_DNA"/>
</dbReference>
<gene>
    <name evidence="5" type="ORF">LPJ61_001030</name>
</gene>
<dbReference type="GO" id="GO:0005737">
    <property type="term" value="C:cytoplasm"/>
    <property type="evidence" value="ECO:0007669"/>
    <property type="project" value="UniProtKB-SubCell"/>
</dbReference>
<dbReference type="InterPro" id="IPR002347">
    <property type="entry name" value="SDR_fam"/>
</dbReference>
<dbReference type="InterPro" id="IPR051721">
    <property type="entry name" value="Biopterin_syn/organic_redct"/>
</dbReference>
<organism evidence="5 6">
    <name type="scientific">Coemansia biformis</name>
    <dbReference type="NCBI Taxonomy" id="1286918"/>
    <lineage>
        <taxon>Eukaryota</taxon>
        <taxon>Fungi</taxon>
        <taxon>Fungi incertae sedis</taxon>
        <taxon>Zoopagomycota</taxon>
        <taxon>Kickxellomycotina</taxon>
        <taxon>Kickxellomycetes</taxon>
        <taxon>Kickxellales</taxon>
        <taxon>Kickxellaceae</taxon>
        <taxon>Coemansia</taxon>
    </lineage>
</organism>
<accession>A0A9W7YAR5</accession>
<reference evidence="5" key="1">
    <citation type="submission" date="2022-07" db="EMBL/GenBank/DDBJ databases">
        <title>Phylogenomic reconstructions and comparative analyses of Kickxellomycotina fungi.</title>
        <authorList>
            <person name="Reynolds N.K."/>
            <person name="Stajich J.E."/>
            <person name="Barry K."/>
            <person name="Grigoriev I.V."/>
            <person name="Crous P."/>
            <person name="Smith M.E."/>
        </authorList>
    </citation>
    <scope>NUCLEOTIDE SEQUENCE</scope>
    <source>
        <strain evidence="5">BCRC 34381</strain>
    </source>
</reference>
<dbReference type="PRINTS" id="PR00081">
    <property type="entry name" value="GDHRDH"/>
</dbReference>
<evidence type="ECO:0000256" key="3">
    <source>
        <dbReference type="ARBA" id="ARBA00022857"/>
    </source>
</evidence>
<dbReference type="Pfam" id="PF00106">
    <property type="entry name" value="adh_short"/>
    <property type="match status" value="1"/>
</dbReference>
<dbReference type="OrthoDB" id="153074at2759"/>
<dbReference type="GO" id="GO:0004757">
    <property type="term" value="F:sepiapterin reductase (NADP+) activity"/>
    <property type="evidence" value="ECO:0007669"/>
    <property type="project" value="TreeGrafter"/>
</dbReference>
<evidence type="ECO:0000313" key="5">
    <source>
        <dbReference type="EMBL" id="KAJ1734518.1"/>
    </source>
</evidence>
<dbReference type="Proteomes" id="UP001143981">
    <property type="component" value="Unassembled WGS sequence"/>
</dbReference>
<proteinExistence type="predicted"/>
<sequence>MSNSNSSMAAQAVAHVYAVTGATGTLGRAIVGALAGPADRHIVLVGRSQSALEEVAAGAAASNSAIHIVAGADAAQPAQAAQAVVSKLRDVVAALPGGRVRLVLVQNAGTLSDLSKAVDQYGEDEIASYTTVNFVAFAALTARFLEFAKGTAAERITVVNITSLLAVKAFANWGLYAATRAARDQLMRVVAEEHAEDPRVKTLSYAPGPLEGDMQASVRATVGDAVQREQYARMHREGKLVRPADTARLVCDLVHSGGYESGSHVDVFDLMPPPE</sequence>
<keyword evidence="6" id="KW-1185">Reference proteome</keyword>
<evidence type="ECO:0000256" key="2">
    <source>
        <dbReference type="ARBA" id="ARBA00022490"/>
    </source>
</evidence>
<evidence type="ECO:0008006" key="7">
    <source>
        <dbReference type="Google" id="ProtNLM"/>
    </source>
</evidence>
<name>A0A9W7YAR5_9FUNG</name>
<dbReference type="PANTHER" id="PTHR44085:SF2">
    <property type="entry name" value="SEPIAPTERIN REDUCTASE"/>
    <property type="match status" value="1"/>
</dbReference>
<dbReference type="SUPFAM" id="SSF51735">
    <property type="entry name" value="NAD(P)-binding Rossmann-fold domains"/>
    <property type="match status" value="1"/>
</dbReference>
<keyword evidence="4" id="KW-0560">Oxidoreductase</keyword>
<dbReference type="GO" id="GO:0006729">
    <property type="term" value="P:tetrahydrobiopterin biosynthetic process"/>
    <property type="evidence" value="ECO:0007669"/>
    <property type="project" value="TreeGrafter"/>
</dbReference>
<dbReference type="InterPro" id="IPR036291">
    <property type="entry name" value="NAD(P)-bd_dom_sf"/>
</dbReference>
<comment type="caution">
    <text evidence="5">The sequence shown here is derived from an EMBL/GenBank/DDBJ whole genome shotgun (WGS) entry which is preliminary data.</text>
</comment>